<comment type="caution">
    <text evidence="5">The sequence shown here is derived from an EMBL/GenBank/DDBJ whole genome shotgun (WGS) entry which is preliminary data.</text>
</comment>
<dbReference type="Gene3D" id="3.30.70.250">
    <property type="entry name" value="Malonyl-CoA ACP transacylase, ACP-binding"/>
    <property type="match status" value="1"/>
</dbReference>
<dbReference type="InterPro" id="IPR050858">
    <property type="entry name" value="Mal-CoA-ACP_Trans/PKS_FabD"/>
</dbReference>
<gene>
    <name evidence="5" type="ORF">B0I35DRAFT_446534</name>
</gene>
<dbReference type="PANTHER" id="PTHR42681:SF1">
    <property type="entry name" value="MALONYL-COA-ACYL CARRIER PROTEIN TRANSACYLASE, MITOCHONDRIAL"/>
    <property type="match status" value="1"/>
</dbReference>
<dbReference type="GO" id="GO:0005739">
    <property type="term" value="C:mitochondrion"/>
    <property type="evidence" value="ECO:0007669"/>
    <property type="project" value="TreeGrafter"/>
</dbReference>
<dbReference type="InterPro" id="IPR001227">
    <property type="entry name" value="Ac_transferase_dom_sf"/>
</dbReference>
<keyword evidence="2" id="KW-0808">Transferase</keyword>
<evidence type="ECO:0000313" key="6">
    <source>
        <dbReference type="Proteomes" id="UP000813444"/>
    </source>
</evidence>
<dbReference type="GO" id="GO:0004314">
    <property type="term" value="F:[acyl-carrier-protein] S-malonyltransferase activity"/>
    <property type="evidence" value="ECO:0007669"/>
    <property type="project" value="UniProtKB-EC"/>
</dbReference>
<evidence type="ECO:0000256" key="2">
    <source>
        <dbReference type="ARBA" id="ARBA00022679"/>
    </source>
</evidence>
<evidence type="ECO:0000256" key="1">
    <source>
        <dbReference type="ARBA" id="ARBA00013258"/>
    </source>
</evidence>
<proteinExistence type="predicted"/>
<reference evidence="5" key="1">
    <citation type="journal article" date="2021" name="Nat. Commun.">
        <title>Genetic determinants of endophytism in the Arabidopsis root mycobiome.</title>
        <authorList>
            <person name="Mesny F."/>
            <person name="Miyauchi S."/>
            <person name="Thiergart T."/>
            <person name="Pickel B."/>
            <person name="Atanasova L."/>
            <person name="Karlsson M."/>
            <person name="Huettel B."/>
            <person name="Barry K.W."/>
            <person name="Haridas S."/>
            <person name="Chen C."/>
            <person name="Bauer D."/>
            <person name="Andreopoulos W."/>
            <person name="Pangilinan J."/>
            <person name="LaButti K."/>
            <person name="Riley R."/>
            <person name="Lipzen A."/>
            <person name="Clum A."/>
            <person name="Drula E."/>
            <person name="Henrissat B."/>
            <person name="Kohler A."/>
            <person name="Grigoriev I.V."/>
            <person name="Martin F.M."/>
            <person name="Hacquard S."/>
        </authorList>
    </citation>
    <scope>NUCLEOTIDE SEQUENCE</scope>
    <source>
        <strain evidence="5">MPI-CAGE-CH-0235</strain>
    </source>
</reference>
<accession>A0A8K0WK07</accession>
<dbReference type="PANTHER" id="PTHR42681">
    <property type="entry name" value="MALONYL-COA-ACYL CARRIER PROTEIN TRANSACYLASE, MITOCHONDRIAL"/>
    <property type="match status" value="1"/>
</dbReference>
<name>A0A8K0WK07_9HYPO</name>
<keyword evidence="6" id="KW-1185">Reference proteome</keyword>
<keyword evidence="3" id="KW-0012">Acyltransferase</keyword>
<dbReference type="EMBL" id="JAGPNK010000032">
    <property type="protein sequence ID" value="KAH7303516.1"/>
    <property type="molecule type" value="Genomic_DNA"/>
</dbReference>
<dbReference type="OrthoDB" id="5178821at2759"/>
<evidence type="ECO:0000256" key="3">
    <source>
        <dbReference type="ARBA" id="ARBA00023315"/>
    </source>
</evidence>
<dbReference type="SUPFAM" id="SSF52151">
    <property type="entry name" value="FabD/lysophospholipase-like"/>
    <property type="match status" value="1"/>
</dbReference>
<comment type="catalytic activity">
    <reaction evidence="4">
        <text>holo-[ACP] + malonyl-CoA = malonyl-[ACP] + CoA</text>
        <dbReference type="Rhea" id="RHEA:41792"/>
        <dbReference type="Rhea" id="RHEA-COMP:9623"/>
        <dbReference type="Rhea" id="RHEA-COMP:9685"/>
        <dbReference type="ChEBI" id="CHEBI:57287"/>
        <dbReference type="ChEBI" id="CHEBI:57384"/>
        <dbReference type="ChEBI" id="CHEBI:64479"/>
        <dbReference type="ChEBI" id="CHEBI:78449"/>
        <dbReference type="EC" id="2.3.1.39"/>
    </reaction>
</comment>
<dbReference type="EC" id="2.3.1.39" evidence="1"/>
<organism evidence="5 6">
    <name type="scientific">Stachybotrys elegans</name>
    <dbReference type="NCBI Taxonomy" id="80388"/>
    <lineage>
        <taxon>Eukaryota</taxon>
        <taxon>Fungi</taxon>
        <taxon>Dikarya</taxon>
        <taxon>Ascomycota</taxon>
        <taxon>Pezizomycotina</taxon>
        <taxon>Sordariomycetes</taxon>
        <taxon>Hypocreomycetidae</taxon>
        <taxon>Hypocreales</taxon>
        <taxon>Stachybotryaceae</taxon>
        <taxon>Stachybotrys</taxon>
    </lineage>
</organism>
<dbReference type="InterPro" id="IPR016035">
    <property type="entry name" value="Acyl_Trfase/lysoPLipase"/>
</dbReference>
<dbReference type="Proteomes" id="UP000813444">
    <property type="component" value="Unassembled WGS sequence"/>
</dbReference>
<protein>
    <recommendedName>
        <fullName evidence="1">[acyl-carrier-protein] S-malonyltransferase</fullName>
        <ecNumber evidence="1">2.3.1.39</ecNumber>
    </recommendedName>
</protein>
<dbReference type="Gene3D" id="3.40.366.10">
    <property type="entry name" value="Malonyl-Coenzyme A Acyl Carrier Protein, domain 2"/>
    <property type="match status" value="1"/>
</dbReference>
<evidence type="ECO:0000313" key="5">
    <source>
        <dbReference type="EMBL" id="KAH7303516.1"/>
    </source>
</evidence>
<sequence>MITAQSAETQSLWHGVAYGKFNSAVAGAVSNVAISSVKKTKTQTFIDFPGNDQTFTPEPVGFFPGLGSRSAYRTLECDLSLSDVPDIRDAYTQGAAALGLEAKQMVLTPANLPEDRIERQAFLGAALLVHGIVLQRHLHSEAARAGTQIRFAAFTGESFGIITAAVAAGALSIADGTKLAYALAPFILVAAEGAQGLSPLQARIASALAQSGVMQPLVAEPAHVVGLSGRPDALQKALATLKDTYSAHDVELHKVYAEHQVNLYVRMGIRESFGLFMANFPDLSLQELKEPTTFMAHAVRMAPVREAFARMMDEEGIKFHDAHTPLICNHKAAVVQGAADIREAVLAVIDRAMQSRWTAKGCEHVGANLVLELGQGDKSLRLLNDNGLTLPAMGYAGTLHSTEALVEAARLLQAFGETARSNMQSTDLTPDALALLRQVFQVPARYPEIAKFLRREFAKTIAASQIDRRHPLAPMSRRFIEVYQHSIAAAGDLDLDAGELALQVQAKKTVVGDSHTLGRVNTEIKVLRADGTTVHRISNARWSSEALVFYCSRLEHRPAVELIRAGRRMSEHTPEIATLYRASSAFLPFDLTGTLQMPSGMLQPRAIAALQILHQLSMLTLLRRERPAIFTSHDYYAAGDLLGWCVALAATSALSAHDAVALYAAYLKIHCEKMDVADSVDTILGRLRESTAPIVAASGVPLITIKDIARETRTLFSHGVFDARRHILRLNGDVQIVCLASSPAPETFDTAPFGSEVTLIATPADIIRRGRNTALEALEHCCMSLLTGDNQRVLQFAQGRKILSSTVFSYIKLGEQVLGFGKGGSESMTIFVTRQTMMPLDTTSKPIIVRKILSESLIAAGWNPDGEGVMLPPFRKAKRQAEFLKALPDPARPYFPEVFEVLEREIPVPPHQRQGMQRDSFKETIYEMSFVPGEEVSRYVERCSPPPAIVARIYEQIALALARDVHSLYRAPAPGQTLETSYFHKIEARLALCRRTAPLTFSPNLLDTDHIVINGVQYRNVGTLLKAFREHPAYCEILEPRVHALVMGDTNTENIKINNLGPLQHAQTLIESGAAQSEIDAALDAMTASSMDLRFLDPRAIGFASEGAETRDDPMYDNKPWHNSLGHYDEMHHERFELAVDAGPGQTPDIHITYEPNNPYARAYGVEDLTERGIDIGSRPGGVGMEHYFAPVMRKLYDIDNPNSARIAEDPHWLVRFVFIMGTHFMAMPPFHFQTEFGGALIDSLLVQRRPVAIFCEGIRWMNWALQMLEGTRHSFLGIQVPAASVPHQPQASQRQTAMISPNPAFSRIGMAAMAPESRVICTPWSRMVRGLALGQYPVGYDDAIAGIITQARDILTQQVTKPTGYLRFALQLAELGIALNRPGAHVTHEELQTRATGLMDALGAETNPYYAAVGGGILFDAFAKFRLDISLLCNSTRDFAAEMLDVVDRIQPDQIKDENAGNHGQYEKLFAYTSIFLGLGQAGLTDRLTSGPRNYVREALHLIQTVPSPFFKGRGCSMLFSVLSAIGLDGMIFDDDGHDFMKEVLEYVDRDDSIDFPLRFPQPITRAYVKIYPRITMLNAIAVSGRHEYASMGHDRVAELKPLWAELEPAEKMHQSLYYLIALHNLGRTEQEIGSAHVLMDELLGYLDVVDPGANFFLNGLSHAYVVESAMLTGRLGDVPPQEIDRIAGCLVRMDATPLDRASRAYPFSYNLNALGEIGEAGALMSPNPAYGGISAFSWLVAQFSPDGQTEGSRLLMLGNALMGLGLRLRPREQSSTPMFDDIARRRGWKMEA</sequence>
<dbReference type="GO" id="GO:0006633">
    <property type="term" value="P:fatty acid biosynthetic process"/>
    <property type="evidence" value="ECO:0007669"/>
    <property type="project" value="TreeGrafter"/>
</dbReference>
<evidence type="ECO:0000256" key="4">
    <source>
        <dbReference type="ARBA" id="ARBA00048462"/>
    </source>
</evidence>